<protein>
    <submittedName>
        <fullName evidence="1">Uncharacterized protein</fullName>
    </submittedName>
</protein>
<dbReference type="AlphaFoldDB" id="A0A7W7RBV4"/>
<evidence type="ECO:0000313" key="2">
    <source>
        <dbReference type="Proteomes" id="UP000540506"/>
    </source>
</evidence>
<organism evidence="1 2">
    <name type="scientific">Kitasatospora kifunensis</name>
    <name type="common">Streptomyces kifunensis</name>
    <dbReference type="NCBI Taxonomy" id="58351"/>
    <lineage>
        <taxon>Bacteria</taxon>
        <taxon>Bacillati</taxon>
        <taxon>Actinomycetota</taxon>
        <taxon>Actinomycetes</taxon>
        <taxon>Kitasatosporales</taxon>
        <taxon>Streptomycetaceae</taxon>
        <taxon>Kitasatospora</taxon>
    </lineage>
</organism>
<dbReference type="Proteomes" id="UP000540506">
    <property type="component" value="Unassembled WGS sequence"/>
</dbReference>
<proteinExistence type="predicted"/>
<sequence>MNSMPTATTRDVVLTCTTDGCGTAEAMPHQLVDPDDDATTYKAACEWRQSKWRDGWRWLGSLRLMSCPACPPLVIVGKSGEHLAGPGLRAGVGHAA</sequence>
<gene>
    <name evidence="1" type="ORF">FHR34_008201</name>
</gene>
<evidence type="ECO:0000313" key="1">
    <source>
        <dbReference type="EMBL" id="MBB4929102.1"/>
    </source>
</evidence>
<dbReference type="RefSeq" id="WP_184947130.1">
    <property type="nucleotide sequence ID" value="NZ_JACHJV010000004.1"/>
</dbReference>
<dbReference type="EMBL" id="JACHJV010000004">
    <property type="protein sequence ID" value="MBB4929102.1"/>
    <property type="molecule type" value="Genomic_DNA"/>
</dbReference>
<comment type="caution">
    <text evidence="1">The sequence shown here is derived from an EMBL/GenBank/DDBJ whole genome shotgun (WGS) entry which is preliminary data.</text>
</comment>
<accession>A0A7W7RBV4</accession>
<keyword evidence="2" id="KW-1185">Reference proteome</keyword>
<reference evidence="1 2" key="1">
    <citation type="submission" date="2020-08" db="EMBL/GenBank/DDBJ databases">
        <title>Sequencing the genomes of 1000 actinobacteria strains.</title>
        <authorList>
            <person name="Klenk H.-P."/>
        </authorList>
    </citation>
    <scope>NUCLEOTIDE SEQUENCE [LARGE SCALE GENOMIC DNA]</scope>
    <source>
        <strain evidence="1 2">DSM 41654</strain>
    </source>
</reference>
<name>A0A7W7RBV4_KITKI</name>